<gene>
    <name evidence="2" type="ORF">P5G59_10675</name>
</gene>
<accession>A0ABT8IXQ4</accession>
<dbReference type="GO" id="GO:0032259">
    <property type="term" value="P:methylation"/>
    <property type="evidence" value="ECO:0007669"/>
    <property type="project" value="UniProtKB-KW"/>
</dbReference>
<dbReference type="SUPFAM" id="SSF53335">
    <property type="entry name" value="S-adenosyl-L-methionine-dependent methyltransferases"/>
    <property type="match status" value="1"/>
</dbReference>
<proteinExistence type="predicted"/>
<dbReference type="GO" id="GO:0008168">
    <property type="term" value="F:methyltransferase activity"/>
    <property type="evidence" value="ECO:0007669"/>
    <property type="project" value="UniProtKB-KW"/>
</dbReference>
<sequence length="210" mass="22418">MTDDEHLRVVRERFDDRAPTYDESAMHRGLAAAVAAFADLDGVEAVLDVATGTGLVLRALRDRGYDGSAAGVDLAPRMIDEARRHLPEADLLVGDATRLPFADDTFDLATCVTGLQLFPDPGAAIAEWARVLRPGGRAITATFLAFDRSRHQAAPPPAFIDHIPFDSVEHLSATVAPAGFAVGRTDTWTDGADEVLIAELTRSAEASVTP</sequence>
<dbReference type="InterPro" id="IPR013216">
    <property type="entry name" value="Methyltransf_11"/>
</dbReference>
<evidence type="ECO:0000259" key="1">
    <source>
        <dbReference type="Pfam" id="PF08241"/>
    </source>
</evidence>
<dbReference type="PANTHER" id="PTHR43591">
    <property type="entry name" value="METHYLTRANSFERASE"/>
    <property type="match status" value="1"/>
</dbReference>
<dbReference type="Gene3D" id="3.40.50.150">
    <property type="entry name" value="Vaccinia Virus protein VP39"/>
    <property type="match status" value="1"/>
</dbReference>
<organism evidence="2 3">
    <name type="scientific">Leifsonia virtsii</name>
    <dbReference type="NCBI Taxonomy" id="3035915"/>
    <lineage>
        <taxon>Bacteria</taxon>
        <taxon>Bacillati</taxon>
        <taxon>Actinomycetota</taxon>
        <taxon>Actinomycetes</taxon>
        <taxon>Micrococcales</taxon>
        <taxon>Microbacteriaceae</taxon>
        <taxon>Leifsonia</taxon>
    </lineage>
</organism>
<feature type="domain" description="Methyltransferase type 11" evidence="1">
    <location>
        <begin position="47"/>
        <end position="139"/>
    </location>
</feature>
<keyword evidence="2" id="KW-0808">Transferase</keyword>
<evidence type="ECO:0000313" key="3">
    <source>
        <dbReference type="Proteomes" id="UP001174210"/>
    </source>
</evidence>
<reference evidence="2" key="1">
    <citation type="submission" date="2023-03" db="EMBL/GenBank/DDBJ databases">
        <title>MT1 and MT2 Draft Genomes of Novel Species.</title>
        <authorList>
            <person name="Venkateswaran K."/>
        </authorList>
    </citation>
    <scope>NUCLEOTIDE SEQUENCE</scope>
    <source>
        <strain evidence="2">F6_8S_P_1A</strain>
    </source>
</reference>
<dbReference type="InterPro" id="IPR029063">
    <property type="entry name" value="SAM-dependent_MTases_sf"/>
</dbReference>
<dbReference type="EMBL" id="JAROCB010000002">
    <property type="protein sequence ID" value="MDN4597605.1"/>
    <property type="molecule type" value="Genomic_DNA"/>
</dbReference>
<dbReference type="Proteomes" id="UP001174210">
    <property type="component" value="Unassembled WGS sequence"/>
</dbReference>
<dbReference type="RefSeq" id="WP_301218741.1">
    <property type="nucleotide sequence ID" value="NZ_JAROCB010000002.1"/>
</dbReference>
<evidence type="ECO:0000313" key="2">
    <source>
        <dbReference type="EMBL" id="MDN4597605.1"/>
    </source>
</evidence>
<name>A0ABT8IXQ4_9MICO</name>
<dbReference type="PANTHER" id="PTHR43591:SF24">
    <property type="entry name" value="2-METHOXY-6-POLYPRENYL-1,4-BENZOQUINOL METHYLASE, MITOCHONDRIAL"/>
    <property type="match status" value="1"/>
</dbReference>
<dbReference type="Pfam" id="PF08241">
    <property type="entry name" value="Methyltransf_11"/>
    <property type="match status" value="1"/>
</dbReference>
<keyword evidence="3" id="KW-1185">Reference proteome</keyword>
<dbReference type="CDD" id="cd02440">
    <property type="entry name" value="AdoMet_MTases"/>
    <property type="match status" value="1"/>
</dbReference>
<keyword evidence="2" id="KW-0489">Methyltransferase</keyword>
<protein>
    <submittedName>
        <fullName evidence="2">Methyltransferase domain-containing protein</fullName>
    </submittedName>
</protein>
<comment type="caution">
    <text evidence="2">The sequence shown here is derived from an EMBL/GenBank/DDBJ whole genome shotgun (WGS) entry which is preliminary data.</text>
</comment>